<dbReference type="EMBL" id="VFML01000001">
    <property type="protein sequence ID" value="TQJ05266.1"/>
    <property type="molecule type" value="Genomic_DNA"/>
</dbReference>
<protein>
    <submittedName>
        <fullName evidence="1">Uncharacterized protein DUF1702</fullName>
    </submittedName>
</protein>
<reference evidence="1 2" key="1">
    <citation type="submission" date="2019-06" db="EMBL/GenBank/DDBJ databases">
        <title>Sequencing the genomes of 1000 actinobacteria strains.</title>
        <authorList>
            <person name="Klenk H.-P."/>
        </authorList>
    </citation>
    <scope>NUCLEOTIDE SEQUENCE [LARGE SCALE GENOMIC DNA]</scope>
    <source>
        <strain evidence="1 2">DSM 45679</strain>
    </source>
</reference>
<name>A0A542DQD3_AMYCI</name>
<keyword evidence="2" id="KW-1185">Reference proteome</keyword>
<dbReference type="OrthoDB" id="2530105at2"/>
<accession>A0A542DQD3</accession>
<gene>
    <name evidence="1" type="ORF">FB471_5094</name>
</gene>
<comment type="caution">
    <text evidence="1">The sequence shown here is derived from an EMBL/GenBank/DDBJ whole genome shotgun (WGS) entry which is preliminary data.</text>
</comment>
<dbReference type="AlphaFoldDB" id="A0A542DQD3"/>
<dbReference type="Proteomes" id="UP000320876">
    <property type="component" value="Unassembled WGS sequence"/>
</dbReference>
<dbReference type="Pfam" id="PF08012">
    <property type="entry name" value="DUF1702"/>
    <property type="match status" value="1"/>
</dbReference>
<evidence type="ECO:0000313" key="1">
    <source>
        <dbReference type="EMBL" id="TQJ05266.1"/>
    </source>
</evidence>
<dbReference type="InterPro" id="IPR012964">
    <property type="entry name" value="DUF1702"/>
</dbReference>
<proteinExistence type="predicted"/>
<organism evidence="1 2">
    <name type="scientific">Amycolatopsis cihanbeyliensis</name>
    <dbReference type="NCBI Taxonomy" id="1128664"/>
    <lineage>
        <taxon>Bacteria</taxon>
        <taxon>Bacillati</taxon>
        <taxon>Actinomycetota</taxon>
        <taxon>Actinomycetes</taxon>
        <taxon>Pseudonocardiales</taxon>
        <taxon>Pseudonocardiaceae</taxon>
        <taxon>Amycolatopsis</taxon>
    </lineage>
</organism>
<evidence type="ECO:0000313" key="2">
    <source>
        <dbReference type="Proteomes" id="UP000320876"/>
    </source>
</evidence>
<sequence length="331" mass="36038">MASILGRVRRRILTPNVSETHLEFRGFPEKNQQSRELLETAGGSFLTGFAYAAEAASVVEVEQNLETVEREFQGFAYEGAGMAFAIRDGLPVGHRHHVVDFLSGPAKEHTYITYVGVGWALARLPKFCWPAVTSGVTDPLLRWLVHDGYGFHQAYFRTEKYVNQQFREQDFGWPDDGPQGYAGRAIDQGIGRAMWFVGGTDVTLVANMINKFDADRRPDLFAGVGLAATYAGGAGEPELRTLAERAGDCRAQLAQGSAFAASARVIAGLVTPHTELATRVLCGVTPEHADQICQESVPAEHTTGSEGGKPAFEVWRQRIADKLVAAARSPS</sequence>